<reference evidence="3" key="1">
    <citation type="submission" date="2022-02" db="EMBL/GenBank/DDBJ databases">
        <title>Corynebacterium sp. from urogenital microbiome.</title>
        <authorList>
            <person name="Cappelli E.A."/>
            <person name="Ribeiro T.G."/>
            <person name="Peixe L."/>
        </authorList>
    </citation>
    <scope>NUCLEOTIDE SEQUENCE</scope>
    <source>
        <strain evidence="3">C8Ua_181</strain>
    </source>
</reference>
<comment type="caution">
    <text evidence="3">The sequence shown here is derived from an EMBL/GenBank/DDBJ whole genome shotgun (WGS) entry which is preliminary data.</text>
</comment>
<dbReference type="EMBL" id="JAVBID010000015">
    <property type="protein sequence ID" value="MDV2424834.1"/>
    <property type="molecule type" value="Genomic_DNA"/>
</dbReference>
<organism evidence="3 5">
    <name type="scientific">Corynebacterium curieae</name>
    <dbReference type="NCBI Taxonomy" id="2913500"/>
    <lineage>
        <taxon>Bacteria</taxon>
        <taxon>Bacillati</taxon>
        <taxon>Actinomycetota</taxon>
        <taxon>Actinomycetes</taxon>
        <taxon>Mycobacteriales</taxon>
        <taxon>Corynebacteriaceae</taxon>
        <taxon>Corynebacterium</taxon>
    </lineage>
</organism>
<evidence type="ECO:0000313" key="5">
    <source>
        <dbReference type="Proteomes" id="UP001146430"/>
    </source>
</evidence>
<proteinExistence type="predicted"/>
<name>A0A9X3MAN2_9CORY</name>
<keyword evidence="2" id="KW-0732">Signal</keyword>
<dbReference type="Proteomes" id="UP001146430">
    <property type="component" value="Unassembled WGS sequence"/>
</dbReference>
<evidence type="ECO:0008006" key="7">
    <source>
        <dbReference type="Google" id="ProtNLM"/>
    </source>
</evidence>
<evidence type="ECO:0000256" key="1">
    <source>
        <dbReference type="SAM" id="MobiDB-lite"/>
    </source>
</evidence>
<protein>
    <recommendedName>
        <fullName evidence="7">Secreted protein</fullName>
    </recommendedName>
</protein>
<gene>
    <name evidence="3" type="ORF">L8V01_07245</name>
    <name evidence="4" type="ORF">RAE13_10525</name>
</gene>
<dbReference type="RefSeq" id="WP_269946435.1">
    <property type="nucleotide sequence ID" value="NZ_JAKMUU010000003.1"/>
</dbReference>
<feature type="compositionally biased region" description="Low complexity" evidence="1">
    <location>
        <begin position="33"/>
        <end position="59"/>
    </location>
</feature>
<keyword evidence="6" id="KW-1185">Reference proteome</keyword>
<feature type="chain" id="PRO_5040993343" description="Secreted protein" evidence="2">
    <location>
        <begin position="28"/>
        <end position="163"/>
    </location>
</feature>
<feature type="region of interest" description="Disordered" evidence="1">
    <location>
        <begin position="20"/>
        <end position="95"/>
    </location>
</feature>
<evidence type="ECO:0000313" key="3">
    <source>
        <dbReference type="EMBL" id="MCZ9307274.1"/>
    </source>
</evidence>
<accession>A0A9X3MAN2</accession>
<evidence type="ECO:0000256" key="2">
    <source>
        <dbReference type="SAM" id="SignalP"/>
    </source>
</evidence>
<feature type="signal peptide" evidence="2">
    <location>
        <begin position="1"/>
        <end position="27"/>
    </location>
</feature>
<evidence type="ECO:0000313" key="4">
    <source>
        <dbReference type="EMBL" id="MDV2424834.1"/>
    </source>
</evidence>
<sequence>MSSISSLLATAVAAIMPFAGSTGPVDAQDQLSQPEPAETAQTAPAEAGQQPAPDQQPGAHAEKGRITGDKEDVINGGAAEGSEEVDPGFNGGNLQSGKLAVQRELALATQEVGHEFMNIEFKDNHSAHVTFPETYNPEKDEAAVQRVTDALKINGYDNITAAY</sequence>
<feature type="compositionally biased region" description="Basic and acidic residues" evidence="1">
    <location>
        <begin position="60"/>
        <end position="73"/>
    </location>
</feature>
<dbReference type="AlphaFoldDB" id="A0A9X3MAN2"/>
<dbReference type="Proteomes" id="UP001185631">
    <property type="component" value="Unassembled WGS sequence"/>
</dbReference>
<evidence type="ECO:0000313" key="6">
    <source>
        <dbReference type="Proteomes" id="UP001185631"/>
    </source>
</evidence>
<dbReference type="EMBL" id="JAKMUU010000003">
    <property type="protein sequence ID" value="MCZ9307274.1"/>
    <property type="molecule type" value="Genomic_DNA"/>
</dbReference>
<reference evidence="4 6" key="2">
    <citation type="submission" date="2023-08" db="EMBL/GenBank/DDBJ databases">
        <title>Genomic characterization of the C. tuberculostearicum species complex, a ubiquitous member of the human skin microbiome.</title>
        <authorList>
            <person name="Ahmed N."/>
            <person name="Deming C."/>
            <person name="Conlan S."/>
            <person name="Segre J."/>
        </authorList>
    </citation>
    <scope>NUCLEOTIDE SEQUENCE [LARGE SCALE GENOMIC DNA]</scope>
    <source>
        <strain evidence="4 6">CTNIH19</strain>
    </source>
</reference>